<proteinExistence type="predicted"/>
<evidence type="ECO:0000313" key="2">
    <source>
        <dbReference type="Proteomes" id="UP001056120"/>
    </source>
</evidence>
<organism evidence="1 2">
    <name type="scientific">Smallanthus sonchifolius</name>
    <dbReference type="NCBI Taxonomy" id="185202"/>
    <lineage>
        <taxon>Eukaryota</taxon>
        <taxon>Viridiplantae</taxon>
        <taxon>Streptophyta</taxon>
        <taxon>Embryophyta</taxon>
        <taxon>Tracheophyta</taxon>
        <taxon>Spermatophyta</taxon>
        <taxon>Magnoliopsida</taxon>
        <taxon>eudicotyledons</taxon>
        <taxon>Gunneridae</taxon>
        <taxon>Pentapetalae</taxon>
        <taxon>asterids</taxon>
        <taxon>campanulids</taxon>
        <taxon>Asterales</taxon>
        <taxon>Asteraceae</taxon>
        <taxon>Asteroideae</taxon>
        <taxon>Heliantheae alliance</taxon>
        <taxon>Millerieae</taxon>
        <taxon>Smallanthus</taxon>
    </lineage>
</organism>
<protein>
    <submittedName>
        <fullName evidence="1">Uncharacterized protein</fullName>
    </submittedName>
</protein>
<sequence>MPKKTPIPFSQKFPNVDPLALRLLERLIAFDPIQDDNLLGAIHKSDDAIRLLGILIALRAYSERDYEFACSKYMMFQSQKTRRNGLDEAEEDRAKAEAI</sequence>
<dbReference type="Proteomes" id="UP001056120">
    <property type="component" value="Linkage Group LG09"/>
</dbReference>
<gene>
    <name evidence="1" type="ORF">L1987_26086</name>
</gene>
<dbReference type="EMBL" id="CM042026">
    <property type="protein sequence ID" value="KAI3804499.1"/>
    <property type="molecule type" value="Genomic_DNA"/>
</dbReference>
<reference evidence="2" key="1">
    <citation type="journal article" date="2022" name="Mol. Ecol. Resour.">
        <title>The genomes of chicory, endive, great burdock and yacon provide insights into Asteraceae palaeo-polyploidization history and plant inulin production.</title>
        <authorList>
            <person name="Fan W."/>
            <person name="Wang S."/>
            <person name="Wang H."/>
            <person name="Wang A."/>
            <person name="Jiang F."/>
            <person name="Liu H."/>
            <person name="Zhao H."/>
            <person name="Xu D."/>
            <person name="Zhang Y."/>
        </authorList>
    </citation>
    <scope>NUCLEOTIDE SEQUENCE [LARGE SCALE GENOMIC DNA]</scope>
    <source>
        <strain evidence="2">cv. Yunnan</strain>
    </source>
</reference>
<reference evidence="1 2" key="2">
    <citation type="journal article" date="2022" name="Mol. Ecol. Resour.">
        <title>The genomes of chicory, endive, great burdock and yacon provide insights into Asteraceae paleo-polyploidization history and plant inulin production.</title>
        <authorList>
            <person name="Fan W."/>
            <person name="Wang S."/>
            <person name="Wang H."/>
            <person name="Wang A."/>
            <person name="Jiang F."/>
            <person name="Liu H."/>
            <person name="Zhao H."/>
            <person name="Xu D."/>
            <person name="Zhang Y."/>
        </authorList>
    </citation>
    <scope>NUCLEOTIDE SEQUENCE [LARGE SCALE GENOMIC DNA]</scope>
    <source>
        <strain evidence="2">cv. Yunnan</strain>
        <tissue evidence="1">Leaves</tissue>
    </source>
</reference>
<name>A0ACB9I935_9ASTR</name>
<keyword evidence="2" id="KW-1185">Reference proteome</keyword>
<comment type="caution">
    <text evidence="1">The sequence shown here is derived from an EMBL/GenBank/DDBJ whole genome shotgun (WGS) entry which is preliminary data.</text>
</comment>
<accession>A0ACB9I935</accession>
<evidence type="ECO:0000313" key="1">
    <source>
        <dbReference type="EMBL" id="KAI3804499.1"/>
    </source>
</evidence>